<proteinExistence type="predicted"/>
<evidence type="ECO:0000259" key="11">
    <source>
        <dbReference type="PROSITE" id="PS51099"/>
    </source>
</evidence>
<dbReference type="InterPro" id="IPR013011">
    <property type="entry name" value="PTS_EIIB_2"/>
</dbReference>
<evidence type="ECO:0000259" key="12">
    <source>
        <dbReference type="PROSITE" id="PS51104"/>
    </source>
</evidence>
<sequence length="561" mass="57299">MKTLLMVDSSLGQARGHLAKRMLEAAAAKNGLTLVESLQDAELVAVAGQSAPADAGLNGKLVYVGDVEQAVREPDAFLARAQAEAETYQVPQAAAPVKANGQKRIVAITACPTGVAHTFMAAEAIESEAKKRGWWVKVETRGSVGAGNAITPEEVAAADLVIVAADIEVDLDKFAGKPMYRTSTGLALKKTAQELDKAQAEAEVFQPQQRGSAAPAAKKKEGSGPYRHLLTGVSYMLPMVVAGGLCIALSFVFGIKAFEVKGTLAAALMQIGGGSAFALMVPVLAGFIAFSIADRPGLTPGLIGGMLAVSTGAGFLGGIIAGFLAGYVAKAISSKLRLPQSMEALKPILIIPLVASLITGLIMIFVVGTPVAKIMEGLTHWLQSLGTANAVLLGAILGGMMCTDMGGPVNKAAYAFGVALLSSSVYAPMAAIMAAGMVPPLAMGLATLLARRKFPKSEQEGGKAALVLGLCFITEGAIPFAARDPMRVLPCCIAGGALTGALSMAFGAKLMAPHGGLFVLLIPGAISPVLLYLVAIAAGTLLAGVAYALLKRAEVPVTAAA</sequence>
<dbReference type="InterPro" id="IPR003352">
    <property type="entry name" value="PTS_EIIC"/>
</dbReference>
<dbReference type="PROSITE" id="PS51104">
    <property type="entry name" value="PTS_EIIC_TYPE_2"/>
    <property type="match status" value="1"/>
</dbReference>
<reference evidence="13" key="1">
    <citation type="submission" date="2023-05" db="EMBL/GenBank/DDBJ databases">
        <title>Cannabis rhizosphere genomes.</title>
        <authorList>
            <person name="Goff K.L."/>
        </authorList>
    </citation>
    <scope>NUCLEOTIDE SEQUENCE</scope>
    <source>
        <strain evidence="13">SPPC 2817</strain>
    </source>
</reference>
<dbReference type="RefSeq" id="WP_301480178.1">
    <property type="nucleotide sequence ID" value="NZ_JASMRX010000004.1"/>
</dbReference>
<evidence type="ECO:0000313" key="13">
    <source>
        <dbReference type="EMBL" id="MDN6878805.1"/>
    </source>
</evidence>
<evidence type="ECO:0000256" key="5">
    <source>
        <dbReference type="ARBA" id="ARBA00022597"/>
    </source>
</evidence>
<keyword evidence="7 10" id="KW-0812">Transmembrane</keyword>
<evidence type="ECO:0000256" key="2">
    <source>
        <dbReference type="ARBA" id="ARBA00022448"/>
    </source>
</evidence>
<keyword evidence="8 10" id="KW-1133">Transmembrane helix</keyword>
<dbReference type="InterPro" id="IPR013014">
    <property type="entry name" value="PTS_EIIC_2"/>
</dbReference>
<dbReference type="PROSITE" id="PS51099">
    <property type="entry name" value="PTS_EIIB_TYPE_2"/>
    <property type="match status" value="1"/>
</dbReference>
<evidence type="ECO:0000256" key="8">
    <source>
        <dbReference type="ARBA" id="ARBA00022989"/>
    </source>
</evidence>
<feature type="transmembrane region" description="Helical" evidence="10">
    <location>
        <begin position="462"/>
        <end position="481"/>
    </location>
</feature>
<keyword evidence="5" id="KW-0762">Sugar transport</keyword>
<evidence type="ECO:0000256" key="4">
    <source>
        <dbReference type="ARBA" id="ARBA00022553"/>
    </source>
</evidence>
<keyword evidence="9 10" id="KW-0472">Membrane</keyword>
<dbReference type="InterPro" id="IPR006327">
    <property type="entry name" value="PTS_IIC_fruc"/>
</dbReference>
<name>A0ABT8LNK8_9GAMM</name>
<feature type="transmembrane region" description="Helical" evidence="10">
    <location>
        <begin position="348"/>
        <end position="369"/>
    </location>
</feature>
<keyword evidence="3" id="KW-1003">Cell membrane</keyword>
<feature type="transmembrane region" description="Helical" evidence="10">
    <location>
        <begin position="267"/>
        <end position="290"/>
    </location>
</feature>
<dbReference type="GO" id="GO:0016740">
    <property type="term" value="F:transferase activity"/>
    <property type="evidence" value="ECO:0007669"/>
    <property type="project" value="UniProtKB-KW"/>
</dbReference>
<evidence type="ECO:0000313" key="14">
    <source>
        <dbReference type="Proteomes" id="UP001176500"/>
    </source>
</evidence>
<dbReference type="Pfam" id="PF25554">
    <property type="entry name" value="PTS_EIIB_BC_N"/>
    <property type="match status" value="1"/>
</dbReference>
<evidence type="ECO:0000256" key="9">
    <source>
        <dbReference type="ARBA" id="ARBA00023136"/>
    </source>
</evidence>
<dbReference type="NCBIfam" id="TIGR00829">
    <property type="entry name" value="FRU"/>
    <property type="match status" value="1"/>
</dbReference>
<dbReference type="NCBIfam" id="TIGR01427">
    <property type="entry name" value="PTS_IIC_fructo"/>
    <property type="match status" value="1"/>
</dbReference>
<feature type="transmembrane region" description="Helical" evidence="10">
    <location>
        <begin position="488"/>
        <end position="509"/>
    </location>
</feature>
<evidence type="ECO:0000256" key="7">
    <source>
        <dbReference type="ARBA" id="ARBA00022692"/>
    </source>
</evidence>
<feature type="transmembrane region" description="Helical" evidence="10">
    <location>
        <begin position="302"/>
        <end position="327"/>
    </location>
</feature>
<organism evidence="13 14">
    <name type="scientific">Serratia bockelmannii</name>
    <dbReference type="NCBI Taxonomy" id="2703793"/>
    <lineage>
        <taxon>Bacteria</taxon>
        <taxon>Pseudomonadati</taxon>
        <taxon>Pseudomonadota</taxon>
        <taxon>Gammaproteobacteria</taxon>
        <taxon>Enterobacterales</taxon>
        <taxon>Yersiniaceae</taxon>
        <taxon>Serratia</taxon>
    </lineage>
</organism>
<feature type="domain" description="PTS EIIC type-2" evidence="12">
    <location>
        <begin position="225"/>
        <end position="560"/>
    </location>
</feature>
<feature type="transmembrane region" description="Helical" evidence="10">
    <location>
        <begin position="235"/>
        <end position="255"/>
    </location>
</feature>
<comment type="caution">
    <text evidence="13">The sequence shown here is derived from an EMBL/GenBank/DDBJ whole genome shotgun (WGS) entry which is preliminary data.</text>
</comment>
<keyword evidence="13" id="KW-0808">Transferase</keyword>
<keyword evidence="14" id="KW-1185">Reference proteome</keyword>
<dbReference type="PANTHER" id="PTHR30505">
    <property type="entry name" value="FRUCTOSE-LIKE PERMEASE"/>
    <property type="match status" value="1"/>
</dbReference>
<dbReference type="NCBIfam" id="NF007984">
    <property type="entry name" value="PRK10712.1"/>
    <property type="match status" value="1"/>
</dbReference>
<protein>
    <submittedName>
        <fullName evidence="13">PTS fructose transporter subunit IIBC</fullName>
        <ecNumber evidence="13">2.7.1.-</ecNumber>
    </submittedName>
</protein>
<dbReference type="InterPro" id="IPR003501">
    <property type="entry name" value="PTS_EIIB_2/3"/>
</dbReference>
<evidence type="ECO:0000256" key="10">
    <source>
        <dbReference type="SAM" id="Phobius"/>
    </source>
</evidence>
<gene>
    <name evidence="13" type="primary">fruA</name>
    <name evidence="13" type="ORF">QO199_09075</name>
</gene>
<dbReference type="PANTHER" id="PTHR30505:SF32">
    <property type="entry name" value="PTS SYSTEM FRUCTOSE-SPECIFIC EIIB'BC COMPONENT"/>
    <property type="match status" value="1"/>
</dbReference>
<dbReference type="EC" id="2.7.1.-" evidence="13"/>
<dbReference type="Pfam" id="PF02378">
    <property type="entry name" value="PTS_EIIC"/>
    <property type="match status" value="1"/>
</dbReference>
<feature type="transmembrane region" description="Helical" evidence="10">
    <location>
        <begin position="381"/>
        <end position="402"/>
    </location>
</feature>
<accession>A0ABT8LNK8</accession>
<evidence type="ECO:0000256" key="6">
    <source>
        <dbReference type="ARBA" id="ARBA00022683"/>
    </source>
</evidence>
<keyword evidence="6" id="KW-0598">Phosphotransferase system</keyword>
<keyword evidence="2" id="KW-0813">Transport</keyword>
<feature type="transmembrane region" description="Helical" evidence="10">
    <location>
        <begin position="414"/>
        <end position="442"/>
    </location>
</feature>
<dbReference type="Proteomes" id="UP001176500">
    <property type="component" value="Unassembled WGS sequence"/>
</dbReference>
<dbReference type="Pfam" id="PF02302">
    <property type="entry name" value="PTS_IIB"/>
    <property type="match status" value="1"/>
</dbReference>
<evidence type="ECO:0000256" key="1">
    <source>
        <dbReference type="ARBA" id="ARBA00004429"/>
    </source>
</evidence>
<feature type="domain" description="PTS EIIB type-2" evidence="11">
    <location>
        <begin position="105"/>
        <end position="200"/>
    </location>
</feature>
<evidence type="ECO:0000256" key="3">
    <source>
        <dbReference type="ARBA" id="ARBA00022475"/>
    </source>
</evidence>
<comment type="subcellular location">
    <subcellularLocation>
        <location evidence="1">Cell inner membrane</location>
        <topology evidence="1">Multi-pass membrane protein</topology>
    </subcellularLocation>
</comment>
<dbReference type="EMBL" id="JASMRX010000004">
    <property type="protein sequence ID" value="MDN6878805.1"/>
    <property type="molecule type" value="Genomic_DNA"/>
</dbReference>
<feature type="transmembrane region" description="Helical" evidence="10">
    <location>
        <begin position="529"/>
        <end position="550"/>
    </location>
</feature>
<dbReference type="CDD" id="cd05569">
    <property type="entry name" value="PTS_IIB_fructose"/>
    <property type="match status" value="1"/>
</dbReference>
<dbReference type="InterPro" id="IPR050864">
    <property type="entry name" value="Bacterial_PTS_Sugar_Transport"/>
</dbReference>
<keyword evidence="4" id="KW-0597">Phosphoprotein</keyword>
<dbReference type="InterPro" id="IPR003353">
    <property type="entry name" value="PTS_IIB_fruc"/>
</dbReference>